<keyword evidence="8" id="KW-0406">Ion transport</keyword>
<dbReference type="PROSITE" id="PS52016">
    <property type="entry name" value="TONB_DEPENDENT_REC_3"/>
    <property type="match status" value="1"/>
</dbReference>
<dbReference type="PANTHER" id="PTHR32552:SF68">
    <property type="entry name" value="FERRICHROME OUTER MEMBRANE TRANSPORTER_PHAGE RECEPTOR"/>
    <property type="match status" value="1"/>
</dbReference>
<keyword evidence="5 12" id="KW-0812">Transmembrane</keyword>
<keyword evidence="2 12" id="KW-0813">Transport</keyword>
<dbReference type="GO" id="GO:0009279">
    <property type="term" value="C:cell outer membrane"/>
    <property type="evidence" value="ECO:0007669"/>
    <property type="project" value="UniProtKB-SubCell"/>
</dbReference>
<gene>
    <name evidence="14" type="ORF">OIPHN260_27760</name>
</gene>
<evidence type="ECO:0000256" key="10">
    <source>
        <dbReference type="ARBA" id="ARBA00023136"/>
    </source>
</evidence>
<sequence>MPRPSPWQPDSKTRLTLDALAQNSPSLTPSNPLPIAYLRSTYAGKRDYAGDEWSGFKQRQWMLGYSFEHEFDSGWGFNQKARYFDVDTHQRSVYATGTGSEVYQLNRFAYTTDEDLQSFNIDNQVTKTVALGDWQHHLLAGFDYQKLNAHFHYRYASTTPGMDMRNPDYSQISESALGLYTAQKNRLSYQQNGYYLQDQVEFGGLNLLASLRYDDYRSVTTNYLQNGDKAWVSQDRVTKRLGALYAFDNGISPFISYSEGFAPVSPQGTLVAKDVKPTTSKQVEGGVKYLLADYATTFTASVFNIRQKNVVTSDPGFLNYRQTGEVESKGAELSAISRPTDNLTLIANYAYTHAINTEDDKYKGKRPTQVPENAFNLWGDYTFENTPLKGLMLGAGARYTGPMEISPANDAGKLGGSTQYDLSASYRMGEILPSLAGLTLKASAQNITNKETLTCYDATNCWIGRDRTYQLGASYSF</sequence>
<keyword evidence="10 12" id="KW-0472">Membrane</keyword>
<protein>
    <recommendedName>
        <fullName evidence="13">TonB-dependent receptor-like beta-barrel domain-containing protein</fullName>
    </recommendedName>
</protein>
<keyword evidence="3 12" id="KW-1134">Transmembrane beta strand</keyword>
<dbReference type="SUPFAM" id="SSF56935">
    <property type="entry name" value="Porins"/>
    <property type="match status" value="1"/>
</dbReference>
<evidence type="ECO:0000256" key="6">
    <source>
        <dbReference type="ARBA" id="ARBA00022729"/>
    </source>
</evidence>
<evidence type="ECO:0000259" key="13">
    <source>
        <dbReference type="Pfam" id="PF00593"/>
    </source>
</evidence>
<dbReference type="Proteomes" id="UP000595858">
    <property type="component" value="Chromosome"/>
</dbReference>
<evidence type="ECO:0000256" key="2">
    <source>
        <dbReference type="ARBA" id="ARBA00022448"/>
    </source>
</evidence>
<keyword evidence="11 12" id="KW-0998">Cell outer membrane</keyword>
<dbReference type="PANTHER" id="PTHR32552">
    <property type="entry name" value="FERRICHROME IRON RECEPTOR-RELATED"/>
    <property type="match status" value="1"/>
</dbReference>
<evidence type="ECO:0000256" key="12">
    <source>
        <dbReference type="PROSITE-ProRule" id="PRU01360"/>
    </source>
</evidence>
<evidence type="ECO:0000313" key="15">
    <source>
        <dbReference type="Proteomes" id="UP000595858"/>
    </source>
</evidence>
<dbReference type="InterPro" id="IPR039426">
    <property type="entry name" value="TonB-dep_rcpt-like"/>
</dbReference>
<reference evidence="14" key="1">
    <citation type="journal article" date="2020" name="J Glob Antimicrob Resist">
        <title>Genomic characterization of clinical Enterobacter roggenkampii co-harboring blaIMP-1- and blaGES-5-encoding IncP6 and mcr-9-encoding IncHI2 plasmids isolated in Japan.</title>
        <authorList>
            <person name="Umeda K."/>
            <person name="Nakamura H."/>
            <person name="Fukuda A."/>
            <person name="Matsumoto Y."/>
            <person name="Motooka D."/>
            <person name="Nakamura S."/>
            <person name="Yasui Y."/>
            <person name="Yoshida H."/>
            <person name="Kawahara R."/>
        </authorList>
    </citation>
    <scope>NUCLEOTIDE SEQUENCE</scope>
    <source>
        <strain evidence="14">OIPH-N260</strain>
    </source>
</reference>
<evidence type="ECO:0000256" key="5">
    <source>
        <dbReference type="ARBA" id="ARBA00022692"/>
    </source>
</evidence>
<evidence type="ECO:0000256" key="8">
    <source>
        <dbReference type="ARBA" id="ARBA00023065"/>
    </source>
</evidence>
<accession>A0AAU9CBG6</accession>
<evidence type="ECO:0000256" key="1">
    <source>
        <dbReference type="ARBA" id="ARBA00004571"/>
    </source>
</evidence>
<keyword evidence="6" id="KW-0732">Signal</keyword>
<dbReference type="InterPro" id="IPR036942">
    <property type="entry name" value="Beta-barrel_TonB_sf"/>
</dbReference>
<organism evidence="14 15">
    <name type="scientific">Enterobacter roggenkampii</name>
    <dbReference type="NCBI Taxonomy" id="1812935"/>
    <lineage>
        <taxon>Bacteria</taxon>
        <taxon>Pseudomonadati</taxon>
        <taxon>Pseudomonadota</taxon>
        <taxon>Gammaproteobacteria</taxon>
        <taxon>Enterobacterales</taxon>
        <taxon>Enterobacteriaceae</taxon>
        <taxon>Enterobacter</taxon>
        <taxon>Enterobacter cloacae complex</taxon>
    </lineage>
</organism>
<evidence type="ECO:0000256" key="9">
    <source>
        <dbReference type="ARBA" id="ARBA00023077"/>
    </source>
</evidence>
<feature type="domain" description="TonB-dependent receptor-like beta-barrel" evidence="13">
    <location>
        <begin position="18"/>
        <end position="447"/>
    </location>
</feature>
<dbReference type="Pfam" id="PF00593">
    <property type="entry name" value="TonB_dep_Rec_b-barrel"/>
    <property type="match status" value="1"/>
</dbReference>
<dbReference type="AlphaFoldDB" id="A0AAU9CBG6"/>
<comment type="subcellular location">
    <subcellularLocation>
        <location evidence="1 12">Cell outer membrane</location>
        <topology evidence="1 12">Multi-pass membrane protein</topology>
    </subcellularLocation>
</comment>
<dbReference type="GO" id="GO:0015344">
    <property type="term" value="F:siderophore uptake transmembrane transporter activity"/>
    <property type="evidence" value="ECO:0007669"/>
    <property type="project" value="TreeGrafter"/>
</dbReference>
<evidence type="ECO:0000256" key="7">
    <source>
        <dbReference type="ARBA" id="ARBA00023004"/>
    </source>
</evidence>
<dbReference type="EMBL" id="AP023447">
    <property type="protein sequence ID" value="BCL43274.1"/>
    <property type="molecule type" value="Genomic_DNA"/>
</dbReference>
<evidence type="ECO:0000313" key="14">
    <source>
        <dbReference type="EMBL" id="BCL43274.1"/>
    </source>
</evidence>
<dbReference type="Gene3D" id="2.40.170.20">
    <property type="entry name" value="TonB-dependent receptor, beta-barrel domain"/>
    <property type="match status" value="1"/>
</dbReference>
<name>A0AAU9CBG6_9ENTR</name>
<proteinExistence type="inferred from homology"/>
<evidence type="ECO:0000256" key="3">
    <source>
        <dbReference type="ARBA" id="ARBA00022452"/>
    </source>
</evidence>
<dbReference type="InterPro" id="IPR000531">
    <property type="entry name" value="Beta-barrel_TonB"/>
</dbReference>
<dbReference type="CDD" id="cd01347">
    <property type="entry name" value="ligand_gated_channel"/>
    <property type="match status" value="1"/>
</dbReference>
<keyword evidence="9" id="KW-0798">TonB box</keyword>
<keyword evidence="4" id="KW-0410">Iron transport</keyword>
<keyword evidence="7" id="KW-0408">Iron</keyword>
<comment type="similarity">
    <text evidence="12">Belongs to the TonB-dependent receptor family.</text>
</comment>
<evidence type="ECO:0000256" key="4">
    <source>
        <dbReference type="ARBA" id="ARBA00022496"/>
    </source>
</evidence>
<evidence type="ECO:0000256" key="11">
    <source>
        <dbReference type="ARBA" id="ARBA00023237"/>
    </source>
</evidence>